<organism evidence="2 3">
    <name type="scientific">Paenibacillus ginsengarvi</name>
    <dbReference type="NCBI Taxonomy" id="400777"/>
    <lineage>
        <taxon>Bacteria</taxon>
        <taxon>Bacillati</taxon>
        <taxon>Bacillota</taxon>
        <taxon>Bacilli</taxon>
        <taxon>Bacillales</taxon>
        <taxon>Paenibacillaceae</taxon>
        <taxon>Paenibacillus</taxon>
    </lineage>
</organism>
<feature type="transmembrane region" description="Helical" evidence="1">
    <location>
        <begin position="91"/>
        <end position="120"/>
    </location>
</feature>
<keyword evidence="1" id="KW-0812">Transmembrane</keyword>
<keyword evidence="3" id="KW-1185">Reference proteome</keyword>
<keyword evidence="1" id="KW-1133">Transmembrane helix</keyword>
<dbReference type="EMBL" id="RBAH01000009">
    <property type="protein sequence ID" value="RKN84265.1"/>
    <property type="molecule type" value="Genomic_DNA"/>
</dbReference>
<dbReference type="RefSeq" id="WP_120748001.1">
    <property type="nucleotide sequence ID" value="NZ_RBAH01000009.1"/>
</dbReference>
<gene>
    <name evidence="2" type="ORF">D7M11_14805</name>
</gene>
<protein>
    <submittedName>
        <fullName evidence="2">DUF1700 domain-containing protein</fullName>
    </submittedName>
</protein>
<keyword evidence="1" id="KW-0472">Membrane</keyword>
<evidence type="ECO:0000313" key="3">
    <source>
        <dbReference type="Proteomes" id="UP000282311"/>
    </source>
</evidence>
<reference evidence="2 3" key="1">
    <citation type="journal article" date="2007" name="Int. J. Syst. Evol. Microbiol.">
        <title>Paenibacillus ginsengarvi sp. nov., isolated from soil from ginseng cultivation.</title>
        <authorList>
            <person name="Yoon M.H."/>
            <person name="Ten L.N."/>
            <person name="Im W.T."/>
        </authorList>
    </citation>
    <scope>NUCLEOTIDE SEQUENCE [LARGE SCALE GENOMIC DNA]</scope>
    <source>
        <strain evidence="2 3">KCTC 13059</strain>
    </source>
</reference>
<feature type="transmembrane region" description="Helical" evidence="1">
    <location>
        <begin position="140"/>
        <end position="160"/>
    </location>
</feature>
<dbReference type="OrthoDB" id="2867550at2"/>
<dbReference type="AlphaFoldDB" id="A0A3B0CDQ1"/>
<dbReference type="Proteomes" id="UP000282311">
    <property type="component" value="Unassembled WGS sequence"/>
</dbReference>
<sequence length="185" mass="20905">MSPLGKAYLEKLYHELRKMPEEERIDAVKEIESHIEEGLLSGQPEGVILKKLGEPRQLAKAFRSEYYKQGMKGGDWRDMLRMIGFYCTTGLLSVMVVPVLATIAYGFGFCAVLILIAGAVRSFGVSWINMDFGPYYTVPYEWSMAYALVIGGIVGGIAWISRTYLRRYLQFVSERYSHILPSGRG</sequence>
<comment type="caution">
    <text evidence="2">The sequence shown here is derived from an EMBL/GenBank/DDBJ whole genome shotgun (WGS) entry which is preliminary data.</text>
</comment>
<proteinExistence type="predicted"/>
<accession>A0A3B0CDQ1</accession>
<name>A0A3B0CDQ1_9BACL</name>
<evidence type="ECO:0000313" key="2">
    <source>
        <dbReference type="EMBL" id="RKN84265.1"/>
    </source>
</evidence>
<dbReference type="Pfam" id="PF22564">
    <property type="entry name" value="HAAS"/>
    <property type="match status" value="1"/>
</dbReference>
<evidence type="ECO:0000256" key="1">
    <source>
        <dbReference type="SAM" id="Phobius"/>
    </source>
</evidence>